<dbReference type="Gene3D" id="1.20.144.10">
    <property type="entry name" value="Phosphatidic acid phosphatase type 2/haloperoxidase"/>
    <property type="match status" value="1"/>
</dbReference>
<dbReference type="SMART" id="SM00014">
    <property type="entry name" value="acidPPc"/>
    <property type="match status" value="1"/>
</dbReference>
<evidence type="ECO:0000313" key="3">
    <source>
        <dbReference type="EMBL" id="TPD57616.1"/>
    </source>
</evidence>
<keyword evidence="1" id="KW-0732">Signal</keyword>
<gene>
    <name evidence="3" type="ORF">FIV46_16025</name>
</gene>
<dbReference type="PANTHER" id="PTHR14969:SF13">
    <property type="entry name" value="AT30094P"/>
    <property type="match status" value="1"/>
</dbReference>
<feature type="signal peptide" evidence="1">
    <location>
        <begin position="1"/>
        <end position="24"/>
    </location>
</feature>
<evidence type="ECO:0000259" key="2">
    <source>
        <dbReference type="SMART" id="SM00014"/>
    </source>
</evidence>
<reference evidence="4" key="1">
    <citation type="submission" date="2019-06" db="EMBL/GenBank/DDBJ databases">
        <title>The complete genome of Emcibacter congregatus ZYLT.</title>
        <authorList>
            <person name="Zhao Z."/>
        </authorList>
    </citation>
    <scope>NUCLEOTIDE SEQUENCE [LARGE SCALE GENOMIC DNA]</scope>
    <source>
        <strain evidence="4">MCCC 1A06723</strain>
    </source>
</reference>
<dbReference type="InterPro" id="IPR036938">
    <property type="entry name" value="PAP2/HPO_sf"/>
</dbReference>
<dbReference type="CDD" id="cd03394">
    <property type="entry name" value="PAP2_like_5"/>
    <property type="match status" value="1"/>
</dbReference>
<protein>
    <submittedName>
        <fullName evidence="3">Phosphatase PAP2 family protein</fullName>
    </submittedName>
</protein>
<name>A0A501PCC5_9PROT</name>
<organism evidence="3 4">
    <name type="scientific">Emcibacter nanhaiensis</name>
    <dbReference type="NCBI Taxonomy" id="1505037"/>
    <lineage>
        <taxon>Bacteria</taxon>
        <taxon>Pseudomonadati</taxon>
        <taxon>Pseudomonadota</taxon>
        <taxon>Alphaproteobacteria</taxon>
        <taxon>Emcibacterales</taxon>
        <taxon>Emcibacteraceae</taxon>
        <taxon>Emcibacter</taxon>
    </lineage>
</organism>
<feature type="chain" id="PRO_5021500002" evidence="1">
    <location>
        <begin position="25"/>
        <end position="181"/>
    </location>
</feature>
<dbReference type="AlphaFoldDB" id="A0A501PCC5"/>
<dbReference type="RefSeq" id="WP_139941931.1">
    <property type="nucleotide sequence ID" value="NZ_JBHSYP010000005.1"/>
</dbReference>
<dbReference type="SUPFAM" id="SSF48317">
    <property type="entry name" value="Acid phosphatase/Vanadium-dependent haloperoxidase"/>
    <property type="match status" value="1"/>
</dbReference>
<sequence length="181" mass="19024">MKKFSQAVVGGLIASLLLLSPAQAKKTTEKLGDAGAVAIPLVALGATLLHEQDTNDGTIQLIESLASSTAVTLALKQVIDKRRPNGECCDSFPSGHSTVAFAGAAFIQKRYGWEYGIPAYLGAGFVAWSRVDADKHHVEDVVAGAAIGILASYVFTEPYKGFTVTPEASADYIGVHVSATW</sequence>
<accession>A0A501PCC5</accession>
<dbReference type="Proteomes" id="UP000319148">
    <property type="component" value="Unassembled WGS sequence"/>
</dbReference>
<proteinExistence type="predicted"/>
<dbReference type="InterPro" id="IPR000326">
    <property type="entry name" value="PAP2/HPO"/>
</dbReference>
<keyword evidence="4" id="KW-1185">Reference proteome</keyword>
<dbReference type="PANTHER" id="PTHR14969">
    <property type="entry name" value="SPHINGOSINE-1-PHOSPHATE PHOSPHOHYDROLASE"/>
    <property type="match status" value="1"/>
</dbReference>
<dbReference type="EMBL" id="VFIY01000018">
    <property type="protein sequence ID" value="TPD57616.1"/>
    <property type="molecule type" value="Genomic_DNA"/>
</dbReference>
<evidence type="ECO:0000256" key="1">
    <source>
        <dbReference type="SAM" id="SignalP"/>
    </source>
</evidence>
<dbReference type="OrthoDB" id="9780507at2"/>
<comment type="caution">
    <text evidence="3">The sequence shown here is derived from an EMBL/GenBank/DDBJ whole genome shotgun (WGS) entry which is preliminary data.</text>
</comment>
<dbReference type="Pfam" id="PF01569">
    <property type="entry name" value="PAP2"/>
    <property type="match status" value="1"/>
</dbReference>
<evidence type="ECO:0000313" key="4">
    <source>
        <dbReference type="Proteomes" id="UP000319148"/>
    </source>
</evidence>
<feature type="domain" description="Phosphatidic acid phosphatase type 2/haloperoxidase" evidence="2">
    <location>
        <begin position="59"/>
        <end position="156"/>
    </location>
</feature>